<dbReference type="PANTHER" id="PTHR30329">
    <property type="entry name" value="STATOR ELEMENT OF FLAGELLAR MOTOR COMPLEX"/>
    <property type="match status" value="1"/>
</dbReference>
<dbReference type="STRING" id="1121324.CLIT_10c03400"/>
<keyword evidence="2" id="KW-0175">Coiled coil</keyword>
<dbReference type="PANTHER" id="PTHR30329:SF21">
    <property type="entry name" value="LIPOPROTEIN YIAD-RELATED"/>
    <property type="match status" value="1"/>
</dbReference>
<evidence type="ECO:0000259" key="4">
    <source>
        <dbReference type="PROSITE" id="PS51123"/>
    </source>
</evidence>
<gene>
    <name evidence="5" type="ORF">CLIT_10c03400</name>
</gene>
<evidence type="ECO:0000256" key="3">
    <source>
        <dbReference type="SAM" id="Phobius"/>
    </source>
</evidence>
<dbReference type="CDD" id="cd07185">
    <property type="entry name" value="OmpA_C-like"/>
    <property type="match status" value="1"/>
</dbReference>
<dbReference type="InterPro" id="IPR050330">
    <property type="entry name" value="Bact_OuterMem_StrucFunc"/>
</dbReference>
<keyword evidence="3" id="KW-1133">Transmembrane helix</keyword>
<dbReference type="OrthoDB" id="9805566at2"/>
<evidence type="ECO:0000313" key="6">
    <source>
        <dbReference type="Proteomes" id="UP000027946"/>
    </source>
</evidence>
<feature type="coiled-coil region" evidence="2">
    <location>
        <begin position="64"/>
        <end position="119"/>
    </location>
</feature>
<protein>
    <submittedName>
        <fullName evidence="5">OmpA/MotB domain-containing protein</fullName>
    </submittedName>
</protein>
<dbReference type="AlphaFoldDB" id="A0A069RFS5"/>
<keyword evidence="1 3" id="KW-0472">Membrane</keyword>
<reference evidence="5 6" key="1">
    <citation type="submission" date="2014-03" db="EMBL/GenBank/DDBJ databases">
        <title>Genome sequence of Clostridium litorale W6, DSM 5388.</title>
        <authorList>
            <person name="Poehlein A."/>
            <person name="Jagirdar A."/>
            <person name="Khonsari B."/>
            <person name="Chibani C.M."/>
            <person name="Gutierrez Gutierrez D.A."/>
            <person name="Davydova E."/>
            <person name="Alghaithi H.S."/>
            <person name="Nair K.P."/>
            <person name="Dhamotharan K."/>
            <person name="Chandran L."/>
            <person name="G W."/>
            <person name="Daniel R."/>
        </authorList>
    </citation>
    <scope>NUCLEOTIDE SEQUENCE [LARGE SCALE GENOMIC DNA]</scope>
    <source>
        <strain evidence="5 6">W6</strain>
    </source>
</reference>
<dbReference type="InterPro" id="IPR036737">
    <property type="entry name" value="OmpA-like_sf"/>
</dbReference>
<keyword evidence="6" id="KW-1185">Reference proteome</keyword>
<dbReference type="PROSITE" id="PS51123">
    <property type="entry name" value="OMPA_2"/>
    <property type="match status" value="1"/>
</dbReference>
<dbReference type="Proteomes" id="UP000027946">
    <property type="component" value="Unassembled WGS sequence"/>
</dbReference>
<feature type="transmembrane region" description="Helical" evidence="3">
    <location>
        <begin position="21"/>
        <end position="41"/>
    </location>
</feature>
<dbReference type="SUPFAM" id="SSF103088">
    <property type="entry name" value="OmpA-like"/>
    <property type="match status" value="1"/>
</dbReference>
<dbReference type="GO" id="GO:0016020">
    <property type="term" value="C:membrane"/>
    <property type="evidence" value="ECO:0007669"/>
    <property type="project" value="UniProtKB-UniRule"/>
</dbReference>
<evidence type="ECO:0000256" key="2">
    <source>
        <dbReference type="SAM" id="Coils"/>
    </source>
</evidence>
<organism evidence="5 6">
    <name type="scientific">Peptoclostridium litorale DSM 5388</name>
    <dbReference type="NCBI Taxonomy" id="1121324"/>
    <lineage>
        <taxon>Bacteria</taxon>
        <taxon>Bacillati</taxon>
        <taxon>Bacillota</taxon>
        <taxon>Clostridia</taxon>
        <taxon>Peptostreptococcales</taxon>
        <taxon>Peptoclostridiaceae</taxon>
        <taxon>Peptoclostridium</taxon>
    </lineage>
</organism>
<dbReference type="RefSeq" id="WP_038263994.1">
    <property type="nucleotide sequence ID" value="NZ_FSRH01000006.1"/>
</dbReference>
<dbReference type="Pfam" id="PF00691">
    <property type="entry name" value="OmpA"/>
    <property type="match status" value="1"/>
</dbReference>
<accession>A0A069RFS5</accession>
<comment type="caution">
    <text evidence="5">The sequence shown here is derived from an EMBL/GenBank/DDBJ whole genome shotgun (WGS) entry which is preliminary data.</text>
</comment>
<feature type="domain" description="OmpA-like" evidence="4">
    <location>
        <begin position="156"/>
        <end position="286"/>
    </location>
</feature>
<evidence type="ECO:0000313" key="5">
    <source>
        <dbReference type="EMBL" id="KDR95613.1"/>
    </source>
</evidence>
<sequence length="306" mass="34315">MKMRKKSFINENHEENFWPAFTDMISTIALILFFLMLLSYVQNIITSQNLASATAQLTDSKAQISKSKKKLMLLRDRIDEIKAEVERGELALKLSEDKIEDQREIIAESNKELGELRSKLQGIALLRLDVLKKVKGSIESEIGSKNSSGERLVTIGDNGNIVINEGLVFDYNSSKVKSDGKRLLAELSRSFEKVLDDPATRESIDAISIQGHTDSVGSSQYNRNLSAERATNVLNYLMESNPDLELKYGKYFAASGYSEFRPISNGASSSSQAKNRRIEISIILKDENIQNVINDYLSDSMAPFEQ</sequence>
<dbReference type="Gene3D" id="3.30.1330.60">
    <property type="entry name" value="OmpA-like domain"/>
    <property type="match status" value="1"/>
</dbReference>
<dbReference type="EMBL" id="JJMM01000010">
    <property type="protein sequence ID" value="KDR95613.1"/>
    <property type="molecule type" value="Genomic_DNA"/>
</dbReference>
<dbReference type="eggNOG" id="COG1360">
    <property type="taxonomic scope" value="Bacteria"/>
</dbReference>
<evidence type="ECO:0000256" key="1">
    <source>
        <dbReference type="PROSITE-ProRule" id="PRU00473"/>
    </source>
</evidence>
<name>A0A069RFS5_PEPLI</name>
<dbReference type="InterPro" id="IPR006665">
    <property type="entry name" value="OmpA-like"/>
</dbReference>
<proteinExistence type="predicted"/>
<keyword evidence="3" id="KW-0812">Transmembrane</keyword>